<keyword evidence="2" id="KW-0732">Signal</keyword>
<reference evidence="3" key="1">
    <citation type="submission" date="2023-03" db="EMBL/GenBank/DDBJ databases">
        <title>Massive genome expansion in bonnet fungi (Mycena s.s.) driven by repeated elements and novel gene families across ecological guilds.</title>
        <authorList>
            <consortium name="Lawrence Berkeley National Laboratory"/>
            <person name="Harder C.B."/>
            <person name="Miyauchi S."/>
            <person name="Viragh M."/>
            <person name="Kuo A."/>
            <person name="Thoen E."/>
            <person name="Andreopoulos B."/>
            <person name="Lu D."/>
            <person name="Skrede I."/>
            <person name="Drula E."/>
            <person name="Henrissat B."/>
            <person name="Morin E."/>
            <person name="Kohler A."/>
            <person name="Barry K."/>
            <person name="LaButti K."/>
            <person name="Morin E."/>
            <person name="Salamov A."/>
            <person name="Lipzen A."/>
            <person name="Mereny Z."/>
            <person name="Hegedus B."/>
            <person name="Baldrian P."/>
            <person name="Stursova M."/>
            <person name="Weitz H."/>
            <person name="Taylor A."/>
            <person name="Grigoriev I.V."/>
            <person name="Nagy L.G."/>
            <person name="Martin F."/>
            <person name="Kauserud H."/>
        </authorList>
    </citation>
    <scope>NUCLEOTIDE SEQUENCE</scope>
    <source>
        <strain evidence="3">CBHHK200</strain>
    </source>
</reference>
<dbReference type="EMBL" id="JARJCM010000006">
    <property type="protein sequence ID" value="KAJ7044843.1"/>
    <property type="molecule type" value="Genomic_DNA"/>
</dbReference>
<dbReference type="AlphaFoldDB" id="A0AAD6XA58"/>
<protein>
    <submittedName>
        <fullName evidence="3">Uncharacterized protein</fullName>
    </submittedName>
</protein>
<feature type="chain" id="PRO_5042255729" evidence="2">
    <location>
        <begin position="20"/>
        <end position="245"/>
    </location>
</feature>
<dbReference type="Proteomes" id="UP001218188">
    <property type="component" value="Unassembled WGS sequence"/>
</dbReference>
<evidence type="ECO:0000256" key="1">
    <source>
        <dbReference type="SAM" id="MobiDB-lite"/>
    </source>
</evidence>
<name>A0AAD6XA58_9AGAR</name>
<evidence type="ECO:0000313" key="4">
    <source>
        <dbReference type="Proteomes" id="UP001218188"/>
    </source>
</evidence>
<organism evidence="3 4">
    <name type="scientific">Mycena alexandri</name>
    <dbReference type="NCBI Taxonomy" id="1745969"/>
    <lineage>
        <taxon>Eukaryota</taxon>
        <taxon>Fungi</taxon>
        <taxon>Dikarya</taxon>
        <taxon>Basidiomycota</taxon>
        <taxon>Agaricomycotina</taxon>
        <taxon>Agaricomycetes</taxon>
        <taxon>Agaricomycetidae</taxon>
        <taxon>Agaricales</taxon>
        <taxon>Marasmiineae</taxon>
        <taxon>Mycenaceae</taxon>
        <taxon>Mycena</taxon>
    </lineage>
</organism>
<accession>A0AAD6XA58</accession>
<evidence type="ECO:0000313" key="3">
    <source>
        <dbReference type="EMBL" id="KAJ7044843.1"/>
    </source>
</evidence>
<feature type="region of interest" description="Disordered" evidence="1">
    <location>
        <begin position="22"/>
        <end position="43"/>
    </location>
</feature>
<gene>
    <name evidence="3" type="ORF">C8F04DRAFT_1069752</name>
</gene>
<feature type="signal peptide" evidence="2">
    <location>
        <begin position="1"/>
        <end position="19"/>
    </location>
</feature>
<sequence length="245" mass="26136">MKVFYALPVFLGALAVANPSTTKRQTNSERLRHGLGPLPPAKKTSGALYPRQSATYCSLSIDTGYIEVSGPGISGYVSAPVPSSSFAEGFASGYVVKDYGSAQLFQILSSTPFSGPINIVAVNAEHPAHPYLGAASYTFIFYNLSFSNTLTPGRSDYATLIETDQIAPGPSTFDAFANGVTESQIWTLDCSYQLTATWINPDSTSYPNTLFVDSNSYIYITGDLGLQGSRATAAVTFTWRPSAGQ</sequence>
<proteinExistence type="predicted"/>
<evidence type="ECO:0000256" key="2">
    <source>
        <dbReference type="SAM" id="SignalP"/>
    </source>
</evidence>
<comment type="caution">
    <text evidence="3">The sequence shown here is derived from an EMBL/GenBank/DDBJ whole genome shotgun (WGS) entry which is preliminary data.</text>
</comment>
<keyword evidence="4" id="KW-1185">Reference proteome</keyword>